<sequence length="359" mass="40298">MAGPLLTPAPLFTLENAVKDANATKWLSAAGLTLLLYDHLMTLPDEMELIWRSSPSFSKYAFLFNRYLVPIVLTFITVEMCGFSGLFFSDLVRLNYLISCVMVLTGRDCNVQEIFINTSAVMAIFSLGIADILILIRVITLWEGNKLAARWMYTGFLVSFMVTLGCSITTLIKLHDQIHFVPLVKMCAPTATTPSLVAVWAAPMIFEIIVLISTIWNFFVRPRTANVRLARALHRDGVTFFAILTLLRSLNLALAAMNQPTLSLLSVFFVWSAETVTLNRSLLHVRRVEVSEALASLPEPINMHMRSLPPRTSSSALSNYLHQPDQDGWNRKASTGHRMGNKPILQEVNFIERFNWSLG</sequence>
<evidence type="ECO:0000259" key="2">
    <source>
        <dbReference type="Pfam" id="PF20151"/>
    </source>
</evidence>
<feature type="transmembrane region" description="Helical" evidence="1">
    <location>
        <begin position="151"/>
        <end position="175"/>
    </location>
</feature>
<protein>
    <recommendedName>
        <fullName evidence="2">DUF6533 domain-containing protein</fullName>
    </recommendedName>
</protein>
<keyword evidence="4" id="KW-1185">Reference proteome</keyword>
<feature type="transmembrane region" description="Helical" evidence="1">
    <location>
        <begin position="195"/>
        <end position="216"/>
    </location>
</feature>
<proteinExistence type="predicted"/>
<dbReference type="EMBL" id="KV417570">
    <property type="protein sequence ID" value="KZP18677.1"/>
    <property type="molecule type" value="Genomic_DNA"/>
</dbReference>
<feature type="domain" description="DUF6533" evidence="2">
    <location>
        <begin position="27"/>
        <end position="71"/>
    </location>
</feature>
<organism evidence="3 4">
    <name type="scientific">Athelia psychrophila</name>
    <dbReference type="NCBI Taxonomy" id="1759441"/>
    <lineage>
        <taxon>Eukaryota</taxon>
        <taxon>Fungi</taxon>
        <taxon>Dikarya</taxon>
        <taxon>Basidiomycota</taxon>
        <taxon>Agaricomycotina</taxon>
        <taxon>Agaricomycetes</taxon>
        <taxon>Agaricomycetidae</taxon>
        <taxon>Atheliales</taxon>
        <taxon>Atheliaceae</taxon>
        <taxon>Athelia</taxon>
    </lineage>
</organism>
<name>A0A166HBA5_9AGAM</name>
<keyword evidence="1" id="KW-0812">Transmembrane</keyword>
<dbReference type="Pfam" id="PF20151">
    <property type="entry name" value="DUF6533"/>
    <property type="match status" value="1"/>
</dbReference>
<feature type="transmembrane region" description="Helical" evidence="1">
    <location>
        <begin position="67"/>
        <end position="88"/>
    </location>
</feature>
<dbReference type="OrthoDB" id="3251775at2759"/>
<dbReference type="InterPro" id="IPR045340">
    <property type="entry name" value="DUF6533"/>
</dbReference>
<evidence type="ECO:0000313" key="4">
    <source>
        <dbReference type="Proteomes" id="UP000076532"/>
    </source>
</evidence>
<feature type="transmembrane region" description="Helical" evidence="1">
    <location>
        <begin position="237"/>
        <end position="256"/>
    </location>
</feature>
<keyword evidence="1" id="KW-0472">Membrane</keyword>
<gene>
    <name evidence="3" type="ORF">FIBSPDRAFT_1045983</name>
</gene>
<feature type="transmembrane region" description="Helical" evidence="1">
    <location>
        <begin position="114"/>
        <end position="139"/>
    </location>
</feature>
<accession>A0A166HBA5</accession>
<evidence type="ECO:0000313" key="3">
    <source>
        <dbReference type="EMBL" id="KZP18677.1"/>
    </source>
</evidence>
<reference evidence="3 4" key="1">
    <citation type="journal article" date="2016" name="Mol. Biol. Evol.">
        <title>Comparative Genomics of Early-Diverging Mushroom-Forming Fungi Provides Insights into the Origins of Lignocellulose Decay Capabilities.</title>
        <authorList>
            <person name="Nagy L.G."/>
            <person name="Riley R."/>
            <person name="Tritt A."/>
            <person name="Adam C."/>
            <person name="Daum C."/>
            <person name="Floudas D."/>
            <person name="Sun H."/>
            <person name="Yadav J.S."/>
            <person name="Pangilinan J."/>
            <person name="Larsson K.H."/>
            <person name="Matsuura K."/>
            <person name="Barry K."/>
            <person name="Labutti K."/>
            <person name="Kuo R."/>
            <person name="Ohm R.A."/>
            <person name="Bhattacharya S.S."/>
            <person name="Shirouzu T."/>
            <person name="Yoshinaga Y."/>
            <person name="Martin F.M."/>
            <person name="Grigoriev I.V."/>
            <person name="Hibbett D.S."/>
        </authorList>
    </citation>
    <scope>NUCLEOTIDE SEQUENCE [LARGE SCALE GENOMIC DNA]</scope>
    <source>
        <strain evidence="3 4">CBS 109695</strain>
    </source>
</reference>
<evidence type="ECO:0000256" key="1">
    <source>
        <dbReference type="SAM" id="Phobius"/>
    </source>
</evidence>
<dbReference type="AlphaFoldDB" id="A0A166HBA5"/>
<dbReference type="Proteomes" id="UP000076532">
    <property type="component" value="Unassembled WGS sequence"/>
</dbReference>
<keyword evidence="1" id="KW-1133">Transmembrane helix</keyword>